<dbReference type="PANTHER" id="PTHR43663:SF1">
    <property type="entry name" value="CHROMATE TRANSPORTER"/>
    <property type="match status" value="1"/>
</dbReference>
<dbReference type="GO" id="GO:0005886">
    <property type="term" value="C:plasma membrane"/>
    <property type="evidence" value="ECO:0007669"/>
    <property type="project" value="UniProtKB-SubCell"/>
</dbReference>
<sequence>MTLLHLFYTFMKIGFVSFGGGYAMIPVIEQEASRNGWMSISEFTDVIAIAGMSPGPMAVNSVIFVGYHTAGLAGAIVSAAGMVVPSLLLVILVATCFYKVNENRWVRDFLYGLRAVVTALIFYGAIRFAQSNGMISHFDMDAFLLFTLFVICLFVLVRTKVHPLLVIVASGVVGVIIF</sequence>
<dbReference type="InterPro" id="IPR003370">
    <property type="entry name" value="Chromate_transpt"/>
</dbReference>
<feature type="transmembrane region" description="Helical" evidence="7">
    <location>
        <begin position="6"/>
        <end position="25"/>
    </location>
</feature>
<keyword evidence="5 7" id="KW-1133">Transmembrane helix</keyword>
<dbReference type="InterPro" id="IPR052518">
    <property type="entry name" value="CHR_Transporter"/>
</dbReference>
<dbReference type="PANTHER" id="PTHR43663">
    <property type="entry name" value="CHROMATE TRANSPORT PROTEIN-RELATED"/>
    <property type="match status" value="1"/>
</dbReference>
<evidence type="ECO:0000256" key="7">
    <source>
        <dbReference type="SAM" id="Phobius"/>
    </source>
</evidence>
<evidence type="ECO:0000256" key="1">
    <source>
        <dbReference type="ARBA" id="ARBA00004651"/>
    </source>
</evidence>
<keyword evidence="4 7" id="KW-0812">Transmembrane</keyword>
<comment type="caution">
    <text evidence="8">The sequence shown here is derived from an EMBL/GenBank/DDBJ whole genome shotgun (WGS) entry which is preliminary data.</text>
</comment>
<evidence type="ECO:0000313" key="8">
    <source>
        <dbReference type="EMBL" id="TCZ73758.1"/>
    </source>
</evidence>
<dbReference type="GO" id="GO:0015109">
    <property type="term" value="F:chromate transmembrane transporter activity"/>
    <property type="evidence" value="ECO:0007669"/>
    <property type="project" value="InterPro"/>
</dbReference>
<comment type="subcellular location">
    <subcellularLocation>
        <location evidence="1">Cell membrane</location>
        <topology evidence="1">Multi-pass membrane protein</topology>
    </subcellularLocation>
</comment>
<feature type="transmembrane region" description="Helical" evidence="7">
    <location>
        <begin position="73"/>
        <end position="97"/>
    </location>
</feature>
<evidence type="ECO:0000256" key="2">
    <source>
        <dbReference type="ARBA" id="ARBA00005262"/>
    </source>
</evidence>
<keyword evidence="9" id="KW-1185">Reference proteome</keyword>
<feature type="transmembrane region" description="Helical" evidence="7">
    <location>
        <begin position="46"/>
        <end position="67"/>
    </location>
</feature>
<organism evidence="8 9">
    <name type="scientific">Paenibacillus albiflavus</name>
    <dbReference type="NCBI Taxonomy" id="2545760"/>
    <lineage>
        <taxon>Bacteria</taxon>
        <taxon>Bacillati</taxon>
        <taxon>Bacillota</taxon>
        <taxon>Bacilli</taxon>
        <taxon>Bacillales</taxon>
        <taxon>Paenibacillaceae</taxon>
        <taxon>Paenibacillus</taxon>
    </lineage>
</organism>
<comment type="similarity">
    <text evidence="2">Belongs to the chromate ion transporter (CHR) (TC 2.A.51) family.</text>
</comment>
<evidence type="ECO:0000256" key="6">
    <source>
        <dbReference type="ARBA" id="ARBA00023136"/>
    </source>
</evidence>
<reference evidence="8 9" key="1">
    <citation type="submission" date="2019-03" db="EMBL/GenBank/DDBJ databases">
        <authorList>
            <person name="Kim M.K.M."/>
        </authorList>
    </citation>
    <scope>NUCLEOTIDE SEQUENCE [LARGE SCALE GENOMIC DNA]</scope>
    <source>
        <strain evidence="8 9">18JY21-1</strain>
    </source>
</reference>
<evidence type="ECO:0000256" key="5">
    <source>
        <dbReference type="ARBA" id="ARBA00022989"/>
    </source>
</evidence>
<name>A0A4R4E7N5_9BACL</name>
<keyword evidence="6 7" id="KW-0472">Membrane</keyword>
<dbReference type="AlphaFoldDB" id="A0A4R4E7N5"/>
<protein>
    <submittedName>
        <fullName evidence="8">Chromate transporter</fullName>
    </submittedName>
</protein>
<dbReference type="RefSeq" id="WP_132419961.1">
    <property type="nucleotide sequence ID" value="NZ_SKFG01000030.1"/>
</dbReference>
<gene>
    <name evidence="8" type="ORF">E0485_20615</name>
</gene>
<dbReference type="Pfam" id="PF02417">
    <property type="entry name" value="Chromate_transp"/>
    <property type="match status" value="1"/>
</dbReference>
<keyword evidence="3" id="KW-1003">Cell membrane</keyword>
<dbReference type="Proteomes" id="UP000295418">
    <property type="component" value="Unassembled WGS sequence"/>
</dbReference>
<feature type="transmembrane region" description="Helical" evidence="7">
    <location>
        <begin position="161"/>
        <end position="177"/>
    </location>
</feature>
<evidence type="ECO:0000256" key="4">
    <source>
        <dbReference type="ARBA" id="ARBA00022692"/>
    </source>
</evidence>
<proteinExistence type="inferred from homology"/>
<accession>A0A4R4E7N5</accession>
<dbReference type="EMBL" id="SKFG01000030">
    <property type="protein sequence ID" value="TCZ73758.1"/>
    <property type="molecule type" value="Genomic_DNA"/>
</dbReference>
<dbReference type="OrthoDB" id="9027281at2"/>
<evidence type="ECO:0000256" key="3">
    <source>
        <dbReference type="ARBA" id="ARBA00022475"/>
    </source>
</evidence>
<evidence type="ECO:0000313" key="9">
    <source>
        <dbReference type="Proteomes" id="UP000295418"/>
    </source>
</evidence>
<feature type="transmembrane region" description="Helical" evidence="7">
    <location>
        <begin position="109"/>
        <end position="129"/>
    </location>
</feature>